<dbReference type="InterPro" id="IPR016879">
    <property type="entry name" value="UCP028299"/>
</dbReference>
<accession>A0ABM7NW39</accession>
<reference evidence="1 2" key="1">
    <citation type="journal article" date="2022" name="Int. J. Syst. Evol. Microbiol.">
        <title>Prevotella herbatica sp. nov., a plant polysaccharide-decomposing anaerobic bacterium isolated from a methanogenic reactor.</title>
        <authorList>
            <person name="Uek A."/>
            <person name="Tonouchi A."/>
            <person name="Kaku N."/>
            <person name="Ueki K."/>
        </authorList>
    </citation>
    <scope>NUCLEOTIDE SEQUENCE [LARGE SCALE GENOMIC DNA]</scope>
    <source>
        <strain evidence="1 2">WR041</strain>
    </source>
</reference>
<evidence type="ECO:0000313" key="2">
    <source>
        <dbReference type="Proteomes" id="UP001319045"/>
    </source>
</evidence>
<gene>
    <name evidence="1" type="ORF">prwr041_06210</name>
</gene>
<name>A0ABM7NW39_9BACT</name>
<dbReference type="Proteomes" id="UP001319045">
    <property type="component" value="Chromosome"/>
</dbReference>
<sequence length="264" mass="30156">MSMNAQTDSLMFGDKFITNRKMIGIGTTNILDTYLSPEKYTGTDVRYMSHTLRQRQGNRFIYELVHQGNISYIDNRSGDGKEMSGNYNFQYGVHYLFNTWNIGSNQLLLEAGGNVEANVGFIYNTRNGNNPAQARAFINIVPTAALEYNFHNPFHSGAYRDFKLRYEIGIPVAGIMFSPNYGQSYYEIFSEGNYDHNVCFTHPGNAPSLRNMLTFDFPLLHSTFSIGYLGEFQQARVNNLKQHVYTHAIMIGIVKTFKLIKVRK</sequence>
<evidence type="ECO:0008006" key="3">
    <source>
        <dbReference type="Google" id="ProtNLM"/>
    </source>
</evidence>
<proteinExistence type="predicted"/>
<dbReference type="EMBL" id="AP024484">
    <property type="protein sequence ID" value="BCS84728.1"/>
    <property type="molecule type" value="Genomic_DNA"/>
</dbReference>
<protein>
    <recommendedName>
        <fullName evidence="3">DUF3316 domain-containing protein</fullName>
    </recommendedName>
</protein>
<evidence type="ECO:0000313" key="1">
    <source>
        <dbReference type="EMBL" id="BCS84728.1"/>
    </source>
</evidence>
<keyword evidence="2" id="KW-1185">Reference proteome</keyword>
<organism evidence="1 2">
    <name type="scientific">Prevotella herbatica</name>
    <dbReference type="NCBI Taxonomy" id="2801997"/>
    <lineage>
        <taxon>Bacteria</taxon>
        <taxon>Pseudomonadati</taxon>
        <taxon>Bacteroidota</taxon>
        <taxon>Bacteroidia</taxon>
        <taxon>Bacteroidales</taxon>
        <taxon>Prevotellaceae</taxon>
        <taxon>Prevotella</taxon>
    </lineage>
</organism>
<dbReference type="Pfam" id="PF11777">
    <property type="entry name" value="DUF3316"/>
    <property type="match status" value="1"/>
</dbReference>